<feature type="compositionally biased region" description="Basic and acidic residues" evidence="1">
    <location>
        <begin position="32"/>
        <end position="44"/>
    </location>
</feature>
<keyword evidence="3" id="KW-1185">Reference proteome</keyword>
<evidence type="ECO:0000256" key="1">
    <source>
        <dbReference type="SAM" id="MobiDB-lite"/>
    </source>
</evidence>
<gene>
    <name evidence="2" type="ORF">BDK61_0109</name>
</gene>
<accession>A0A495R100</accession>
<feature type="region of interest" description="Disordered" evidence="1">
    <location>
        <begin position="1"/>
        <end position="68"/>
    </location>
</feature>
<dbReference type="RefSeq" id="WP_121302015.1">
    <property type="nucleotide sequence ID" value="NZ_RBWW01000001.1"/>
</dbReference>
<feature type="compositionally biased region" description="Basic and acidic residues" evidence="1">
    <location>
        <begin position="1"/>
        <end position="11"/>
    </location>
</feature>
<protein>
    <submittedName>
        <fullName evidence="2">Uncharacterized protein</fullName>
    </submittedName>
</protein>
<proteinExistence type="predicted"/>
<name>A0A495R100_9EURY</name>
<comment type="caution">
    <text evidence="2">The sequence shown here is derived from an EMBL/GenBank/DDBJ whole genome shotgun (WGS) entry which is preliminary data.</text>
</comment>
<evidence type="ECO:0000313" key="3">
    <source>
        <dbReference type="Proteomes" id="UP000268233"/>
    </source>
</evidence>
<organism evidence="2 3">
    <name type="scientific">Haloarcula quadrata</name>
    <dbReference type="NCBI Taxonomy" id="182779"/>
    <lineage>
        <taxon>Archaea</taxon>
        <taxon>Methanobacteriati</taxon>
        <taxon>Methanobacteriota</taxon>
        <taxon>Stenosarchaea group</taxon>
        <taxon>Halobacteria</taxon>
        <taxon>Halobacteriales</taxon>
        <taxon>Haloarculaceae</taxon>
        <taxon>Haloarcula</taxon>
    </lineage>
</organism>
<dbReference type="EMBL" id="RBWW01000001">
    <property type="protein sequence ID" value="RKS80850.1"/>
    <property type="molecule type" value="Genomic_DNA"/>
</dbReference>
<evidence type="ECO:0000313" key="2">
    <source>
        <dbReference type="EMBL" id="RKS80850.1"/>
    </source>
</evidence>
<dbReference type="AlphaFoldDB" id="A0A495R100"/>
<reference evidence="2 3" key="1">
    <citation type="submission" date="2018-10" db="EMBL/GenBank/DDBJ databases">
        <title>Genomic Encyclopedia of Archaeal and Bacterial Type Strains, Phase II (KMG-II): from individual species to whole genera.</title>
        <authorList>
            <person name="Goeker M."/>
        </authorList>
    </citation>
    <scope>NUCLEOTIDE SEQUENCE [LARGE SCALE GENOMIC DNA]</scope>
    <source>
        <strain evidence="2 3">DSM 11927</strain>
    </source>
</reference>
<feature type="compositionally biased region" description="Basic and acidic residues" evidence="1">
    <location>
        <begin position="56"/>
        <end position="68"/>
    </location>
</feature>
<sequence>MSAEQLERPEAELETEPATTIEEDVGAQLADAVRDGAEELHMSEFTEPSAQAAHGHSPDKGEGSHDLRGAFNVSEDFIRENFKGGVVPNGHEAVHTLLAGKQSFIAADEDIFTDTHDTDQARWKEIRETADRAPIPPGRRSVLEASYA</sequence>
<dbReference type="Proteomes" id="UP000268233">
    <property type="component" value="Unassembled WGS sequence"/>
</dbReference>